<dbReference type="SMART" id="SM00388">
    <property type="entry name" value="HisKA"/>
    <property type="match status" value="1"/>
</dbReference>
<dbReference type="CDD" id="cd00156">
    <property type="entry name" value="REC"/>
    <property type="match status" value="1"/>
</dbReference>
<dbReference type="CDD" id="cd06308">
    <property type="entry name" value="PBP1_sensor_kinase-like"/>
    <property type="match status" value="1"/>
</dbReference>
<dbReference type="Pfam" id="PF00072">
    <property type="entry name" value="Response_reg"/>
    <property type="match status" value="1"/>
</dbReference>
<dbReference type="CDD" id="cd00082">
    <property type="entry name" value="HisKA"/>
    <property type="match status" value="1"/>
</dbReference>
<feature type="transmembrane region" description="Helical" evidence="14">
    <location>
        <begin position="295"/>
        <end position="315"/>
    </location>
</feature>
<evidence type="ECO:0000256" key="1">
    <source>
        <dbReference type="ARBA" id="ARBA00000085"/>
    </source>
</evidence>
<dbReference type="GO" id="GO:0003700">
    <property type="term" value="F:DNA-binding transcription factor activity"/>
    <property type="evidence" value="ECO:0007669"/>
    <property type="project" value="InterPro"/>
</dbReference>
<keyword evidence="14" id="KW-0812">Transmembrane</keyword>
<evidence type="ECO:0000256" key="8">
    <source>
        <dbReference type="ARBA" id="ARBA00023012"/>
    </source>
</evidence>
<feature type="domain" description="Histidine kinase" evidence="16">
    <location>
        <begin position="361"/>
        <end position="577"/>
    </location>
</feature>
<keyword evidence="14" id="KW-0472">Membrane</keyword>
<evidence type="ECO:0000313" key="18">
    <source>
        <dbReference type="EMBL" id="MBV4358669.1"/>
    </source>
</evidence>
<evidence type="ECO:0000256" key="3">
    <source>
        <dbReference type="ARBA" id="ARBA00022553"/>
    </source>
</evidence>
<keyword evidence="10" id="KW-0238">DNA-binding</keyword>
<gene>
    <name evidence="18" type="ORF">KTO63_16005</name>
</gene>
<dbReference type="AlphaFoldDB" id="A0A9E2W594"/>
<evidence type="ECO:0000313" key="19">
    <source>
        <dbReference type="Proteomes" id="UP000812270"/>
    </source>
</evidence>
<comment type="catalytic activity">
    <reaction evidence="1">
        <text>ATP + protein L-histidine = ADP + protein N-phospho-L-histidine.</text>
        <dbReference type="EC" id="2.7.13.3"/>
    </reaction>
</comment>
<evidence type="ECO:0000256" key="11">
    <source>
        <dbReference type="ARBA" id="ARBA00023163"/>
    </source>
</evidence>
<sequence length="874" mass="97883">MLGEMKRELAFHPEMELIYKQADDNSPKQVQQVKELLNDKIDLLIISPNEAKPLTPVVEEVFNKGIPVIVVDRKIASSLYSNFIGADNYQLGKMAGEYVGSLLHGKGNIIEVAGLPESSPAIERDRGFRDGILPFNNLKLIQRVNGNWVKPKAQTEVGSLKDKLPETNLIFAHNDVMALGAYEACKDAGVDNVKIIGVDALPGKGAGMEFVDDKILTASLLYPTGGAEAIRNAAKILNGQSLGKETLLQTLVVDSSNVRLMKLQSDKILNQQEDIEKQQEMIVEQKRIYNTQTSFVYVLTCMLGLVIFFAVLLWYSRNANKKINTKLAHQNEEISRQKEQLIEMSAKAEAAHEAKLNFFTKISHEFRTPLTLITGPIDEVLENPKLQTQTRQQLSLVRKNATRLLKLVNQLIDFRKIEFNKMKIKATETDLVGFSNEIVQAFQDIARKRNIDCRLLTKERQLLVWIDTTMMDKVLFNLLSNAFKFTHDNGSISLSIEKNSDTNQAILTVQDTGIGMTPEEQVHSFDAFYQGDYESHKGSGLGLVLTKELIELHHGSINVQSKKGKGTTFTVVLPLGNTHFSTDEIGEDETAMFVDKDNNLFTADLLPAQDVVEDKPIEKNDGDRATVLIVEDNPELRQFLHSQLSAKYEIIEAENGIAGLQKTFDNMPDIIICDVMMPGKDGLTLTRQVKSDIRTAHIPVILLTAKATAEQQAEGFKNNADAYITKPFNFQILNQTLSSLLSNRNKLKDHFTTEIPAEIRSQGNKKSDRKFLADFASVVENNISNDQFVIEDICKEMGISKVQLYRKVKALLNTNINEYILTARLQKAKYYLQHENLTIAEVSYKTGFSSPAYFSTVFKSKLGVTPNAFRSAGN</sequence>
<evidence type="ECO:0000256" key="14">
    <source>
        <dbReference type="SAM" id="Phobius"/>
    </source>
</evidence>
<dbReference type="InterPro" id="IPR018060">
    <property type="entry name" value="HTH_AraC"/>
</dbReference>
<evidence type="ECO:0000259" key="16">
    <source>
        <dbReference type="PROSITE" id="PS50109"/>
    </source>
</evidence>
<protein>
    <recommendedName>
        <fullName evidence="2">histidine kinase</fullName>
        <ecNumber evidence="2">2.7.13.3</ecNumber>
    </recommendedName>
</protein>
<feature type="modified residue" description="4-aspartylphosphate" evidence="12">
    <location>
        <position position="674"/>
    </location>
</feature>
<evidence type="ECO:0000256" key="5">
    <source>
        <dbReference type="ARBA" id="ARBA00022741"/>
    </source>
</evidence>
<dbReference type="InterPro" id="IPR001789">
    <property type="entry name" value="Sig_transdc_resp-reg_receiver"/>
</dbReference>
<evidence type="ECO:0000256" key="6">
    <source>
        <dbReference type="ARBA" id="ARBA00022777"/>
    </source>
</evidence>
<evidence type="ECO:0000256" key="13">
    <source>
        <dbReference type="SAM" id="Coils"/>
    </source>
</evidence>
<evidence type="ECO:0000256" key="10">
    <source>
        <dbReference type="ARBA" id="ARBA00023125"/>
    </source>
</evidence>
<dbReference type="InterPro" id="IPR025997">
    <property type="entry name" value="SBP_2_dom"/>
</dbReference>
<dbReference type="FunFam" id="3.30.565.10:FF:000037">
    <property type="entry name" value="Hybrid sensor histidine kinase/response regulator"/>
    <property type="match status" value="1"/>
</dbReference>
<dbReference type="EC" id="2.7.13.3" evidence="2"/>
<dbReference type="InterPro" id="IPR018062">
    <property type="entry name" value="HTH_AraC-typ_CS"/>
</dbReference>
<dbReference type="Pfam" id="PF12833">
    <property type="entry name" value="HTH_18"/>
    <property type="match status" value="1"/>
</dbReference>
<dbReference type="SMART" id="SM00342">
    <property type="entry name" value="HTH_ARAC"/>
    <property type="match status" value="1"/>
</dbReference>
<dbReference type="GO" id="GO:0000155">
    <property type="term" value="F:phosphorelay sensor kinase activity"/>
    <property type="evidence" value="ECO:0007669"/>
    <property type="project" value="InterPro"/>
</dbReference>
<evidence type="ECO:0000259" key="15">
    <source>
        <dbReference type="PROSITE" id="PS01124"/>
    </source>
</evidence>
<dbReference type="SMART" id="SM00387">
    <property type="entry name" value="HATPase_c"/>
    <property type="match status" value="1"/>
</dbReference>
<keyword evidence="11" id="KW-0804">Transcription</keyword>
<dbReference type="Pfam" id="PF00512">
    <property type="entry name" value="HisKA"/>
    <property type="match status" value="1"/>
</dbReference>
<dbReference type="PROSITE" id="PS50109">
    <property type="entry name" value="HIS_KIN"/>
    <property type="match status" value="1"/>
</dbReference>
<evidence type="ECO:0000256" key="12">
    <source>
        <dbReference type="PROSITE-ProRule" id="PRU00169"/>
    </source>
</evidence>
<keyword evidence="14" id="KW-1133">Transmembrane helix</keyword>
<proteinExistence type="predicted"/>
<name>A0A9E2W594_9BACT</name>
<keyword evidence="7" id="KW-0067">ATP-binding</keyword>
<comment type="caution">
    <text evidence="18">The sequence shown here is derived from an EMBL/GenBank/DDBJ whole genome shotgun (WGS) entry which is preliminary data.</text>
</comment>
<evidence type="ECO:0000256" key="2">
    <source>
        <dbReference type="ARBA" id="ARBA00012438"/>
    </source>
</evidence>
<evidence type="ECO:0000259" key="17">
    <source>
        <dbReference type="PROSITE" id="PS50110"/>
    </source>
</evidence>
<dbReference type="PROSITE" id="PS01124">
    <property type="entry name" value="HTH_ARAC_FAMILY_2"/>
    <property type="match status" value="1"/>
</dbReference>
<dbReference type="InterPro" id="IPR003594">
    <property type="entry name" value="HATPase_dom"/>
</dbReference>
<dbReference type="InterPro" id="IPR005467">
    <property type="entry name" value="His_kinase_dom"/>
</dbReference>
<dbReference type="PANTHER" id="PTHR43547:SF2">
    <property type="entry name" value="HYBRID SIGNAL TRANSDUCTION HISTIDINE KINASE C"/>
    <property type="match status" value="1"/>
</dbReference>
<organism evidence="18 19">
    <name type="scientific">Pinibacter aurantiacus</name>
    <dbReference type="NCBI Taxonomy" id="2851599"/>
    <lineage>
        <taxon>Bacteria</taxon>
        <taxon>Pseudomonadati</taxon>
        <taxon>Bacteroidota</taxon>
        <taxon>Chitinophagia</taxon>
        <taxon>Chitinophagales</taxon>
        <taxon>Chitinophagaceae</taxon>
        <taxon>Pinibacter</taxon>
    </lineage>
</organism>
<dbReference type="GO" id="GO:0005524">
    <property type="term" value="F:ATP binding"/>
    <property type="evidence" value="ECO:0007669"/>
    <property type="project" value="UniProtKB-KW"/>
</dbReference>
<keyword evidence="9" id="KW-0805">Transcription regulation</keyword>
<dbReference type="EMBL" id="JAHSPG010000012">
    <property type="protein sequence ID" value="MBV4358669.1"/>
    <property type="molecule type" value="Genomic_DNA"/>
</dbReference>
<dbReference type="InterPro" id="IPR003661">
    <property type="entry name" value="HisK_dim/P_dom"/>
</dbReference>
<accession>A0A9E2W594</accession>
<keyword evidence="13" id="KW-0175">Coiled coil</keyword>
<feature type="domain" description="HTH araC/xylS-type" evidence="15">
    <location>
        <begin position="773"/>
        <end position="872"/>
    </location>
</feature>
<keyword evidence="4" id="KW-0808">Transferase</keyword>
<dbReference type="GO" id="GO:0043565">
    <property type="term" value="F:sequence-specific DNA binding"/>
    <property type="evidence" value="ECO:0007669"/>
    <property type="project" value="InterPro"/>
</dbReference>
<dbReference type="SMART" id="SM00448">
    <property type="entry name" value="REC"/>
    <property type="match status" value="1"/>
</dbReference>
<feature type="domain" description="Response regulatory" evidence="17">
    <location>
        <begin position="626"/>
        <end position="741"/>
    </location>
</feature>
<evidence type="ECO:0000256" key="9">
    <source>
        <dbReference type="ARBA" id="ARBA00023015"/>
    </source>
</evidence>
<keyword evidence="3 12" id="KW-0597">Phosphoprotein</keyword>
<dbReference type="PANTHER" id="PTHR43547">
    <property type="entry name" value="TWO-COMPONENT HISTIDINE KINASE"/>
    <property type="match status" value="1"/>
</dbReference>
<dbReference type="PROSITE" id="PS00041">
    <property type="entry name" value="HTH_ARAC_FAMILY_1"/>
    <property type="match status" value="1"/>
</dbReference>
<dbReference type="FunFam" id="1.10.287.130:FF:000045">
    <property type="entry name" value="Two-component system sensor histidine kinase/response regulator"/>
    <property type="match status" value="1"/>
</dbReference>
<keyword evidence="5" id="KW-0547">Nucleotide-binding</keyword>
<dbReference type="Proteomes" id="UP000812270">
    <property type="component" value="Unassembled WGS sequence"/>
</dbReference>
<keyword evidence="6" id="KW-0418">Kinase</keyword>
<dbReference type="PROSITE" id="PS50110">
    <property type="entry name" value="RESPONSE_REGULATORY"/>
    <property type="match status" value="1"/>
</dbReference>
<keyword evidence="8" id="KW-0902">Two-component regulatory system</keyword>
<evidence type="ECO:0000256" key="4">
    <source>
        <dbReference type="ARBA" id="ARBA00022679"/>
    </source>
</evidence>
<dbReference type="Pfam" id="PF13407">
    <property type="entry name" value="Peripla_BP_4"/>
    <property type="match status" value="1"/>
</dbReference>
<evidence type="ECO:0000256" key="7">
    <source>
        <dbReference type="ARBA" id="ARBA00022840"/>
    </source>
</evidence>
<reference evidence="18" key="1">
    <citation type="submission" date="2021-06" db="EMBL/GenBank/DDBJ databases">
        <authorList>
            <person name="Huq M.A."/>
        </authorList>
    </citation>
    <scope>NUCLEOTIDE SEQUENCE</scope>
    <source>
        <strain evidence="18">MAH-26</strain>
    </source>
</reference>
<dbReference type="Pfam" id="PF02518">
    <property type="entry name" value="HATPase_c"/>
    <property type="match status" value="1"/>
</dbReference>
<feature type="coiled-coil region" evidence="13">
    <location>
        <begin position="320"/>
        <end position="351"/>
    </location>
</feature>
<keyword evidence="19" id="KW-1185">Reference proteome</keyword>